<sequence>MKLSASVDDVAENKTASWKPDRVIIVSSNGFDQDVLAIAESKDIVCYEKSGRSFKEVFL</sequence>
<evidence type="ECO:0000313" key="2">
    <source>
        <dbReference type="Proteomes" id="UP000297613"/>
    </source>
</evidence>
<comment type="caution">
    <text evidence="1">The sequence shown here is derived from an EMBL/GenBank/DDBJ whole genome shotgun (WGS) entry which is preliminary data.</text>
</comment>
<gene>
    <name evidence="1" type="ORF">EHQ83_19910</name>
</gene>
<organism evidence="1 2">
    <name type="scientific">Leptospira yasudae</name>
    <dbReference type="NCBI Taxonomy" id="2202201"/>
    <lineage>
        <taxon>Bacteria</taxon>
        <taxon>Pseudomonadati</taxon>
        <taxon>Spirochaetota</taxon>
        <taxon>Spirochaetia</taxon>
        <taxon>Leptospirales</taxon>
        <taxon>Leptospiraceae</taxon>
        <taxon>Leptospira</taxon>
    </lineage>
</organism>
<proteinExistence type="predicted"/>
<evidence type="ECO:0000313" key="1">
    <source>
        <dbReference type="EMBL" id="TGL78124.1"/>
    </source>
</evidence>
<protein>
    <submittedName>
        <fullName evidence="1">Uncharacterized protein</fullName>
    </submittedName>
</protein>
<dbReference type="EMBL" id="RQGM01000085">
    <property type="protein sequence ID" value="TGL78124.1"/>
    <property type="molecule type" value="Genomic_DNA"/>
</dbReference>
<dbReference type="AlphaFoldDB" id="A0A6N4QEZ5"/>
<reference evidence="1 2" key="1">
    <citation type="journal article" date="2019" name="PLoS Negl. Trop. Dis.">
        <title>Revisiting the worldwide diversity of Leptospira species in the environment.</title>
        <authorList>
            <person name="Vincent A.T."/>
            <person name="Schiettekatte O."/>
            <person name="Bourhy P."/>
            <person name="Veyrier F.J."/>
            <person name="Picardeau M."/>
        </authorList>
    </citation>
    <scope>NUCLEOTIDE SEQUENCE [LARGE SCALE GENOMIC DNA]</scope>
    <source>
        <strain evidence="1 2">201702445</strain>
    </source>
</reference>
<accession>A0A6N4QEZ5</accession>
<dbReference type="Proteomes" id="UP000297613">
    <property type="component" value="Unassembled WGS sequence"/>
</dbReference>
<name>A0A6N4QEZ5_9LEPT</name>